<evidence type="ECO:0000313" key="1">
    <source>
        <dbReference type="EMBL" id="CAD6493742.1"/>
    </source>
</evidence>
<accession>A0A811TDJ1</accession>
<protein>
    <submittedName>
        <fullName evidence="1">Uncharacterized protein</fullName>
    </submittedName>
</protein>
<gene>
    <name evidence="1" type="ORF">FFODKBPE_00560</name>
</gene>
<reference evidence="1" key="1">
    <citation type="submission" date="2020-10" db="EMBL/GenBank/DDBJ databases">
        <authorList>
            <person name="Hahn C.J."/>
            <person name="Laso-Perez R."/>
            <person name="Vulcano F."/>
            <person name="Vaziourakis K.-M."/>
            <person name="Stokke R."/>
            <person name="Steen I.H."/>
            <person name="Teske A."/>
            <person name="Boetius A."/>
            <person name="Liebeke M."/>
            <person name="Amann R."/>
            <person name="Knittel K."/>
        </authorList>
    </citation>
    <scope>NUCLEOTIDE SEQUENCE</scope>
    <source>
        <strain evidence="1">Gfbio:e3339647-f889-4370-9287-4fb5cb688e4c:AG394J04_GoMArc1</strain>
    </source>
</reference>
<dbReference type="AlphaFoldDB" id="A0A811TDJ1"/>
<dbReference type="Proteomes" id="UP000603056">
    <property type="component" value="Unassembled WGS sequence"/>
</dbReference>
<dbReference type="EMBL" id="CAJHIP010000030">
    <property type="protein sequence ID" value="CAD6493742.1"/>
    <property type="molecule type" value="Genomic_DNA"/>
</dbReference>
<evidence type="ECO:0000313" key="2">
    <source>
        <dbReference type="Proteomes" id="UP000603056"/>
    </source>
</evidence>
<comment type="caution">
    <text evidence="1">The sequence shown here is derived from an EMBL/GenBank/DDBJ whole genome shotgun (WGS) entry which is preliminary data.</text>
</comment>
<organism evidence="1 2">
    <name type="scientific">Candidatus Argoarchaeum ethanivorans</name>
    <dbReference type="NCBI Taxonomy" id="2608793"/>
    <lineage>
        <taxon>Archaea</taxon>
        <taxon>Methanobacteriati</taxon>
        <taxon>Methanobacteriota</taxon>
        <taxon>Stenosarchaea group</taxon>
        <taxon>Methanomicrobia</taxon>
        <taxon>Methanosarcinales</taxon>
        <taxon>Methanosarcinales incertae sedis</taxon>
        <taxon>GOM Arc I cluster</taxon>
        <taxon>Candidatus Argoarchaeum</taxon>
    </lineage>
</organism>
<proteinExistence type="predicted"/>
<name>A0A811TDJ1_9EURY</name>
<sequence>MISEISPDSIASQLDYFVIKSSFLHSIASQSRAIFTHSVCGSAQRSCAVVRLPSAQRSCAGDIK</sequence>